<gene>
    <name evidence="1" type="ORF">CEXT_663991</name>
</gene>
<proteinExistence type="predicted"/>
<dbReference type="AlphaFoldDB" id="A0AAV4M7E0"/>
<evidence type="ECO:0000313" key="1">
    <source>
        <dbReference type="EMBL" id="GIX67692.1"/>
    </source>
</evidence>
<protein>
    <submittedName>
        <fullName evidence="1">Uncharacterized protein</fullName>
    </submittedName>
</protein>
<keyword evidence="2" id="KW-1185">Reference proteome</keyword>
<reference evidence="1 2" key="1">
    <citation type="submission" date="2021-06" db="EMBL/GenBank/DDBJ databases">
        <title>Caerostris extrusa draft genome.</title>
        <authorList>
            <person name="Kono N."/>
            <person name="Arakawa K."/>
        </authorList>
    </citation>
    <scope>NUCLEOTIDE SEQUENCE [LARGE SCALE GENOMIC DNA]</scope>
</reference>
<name>A0AAV4M7E0_CAEEX</name>
<dbReference type="EMBL" id="BPLR01019422">
    <property type="protein sequence ID" value="GIX67692.1"/>
    <property type="molecule type" value="Genomic_DNA"/>
</dbReference>
<dbReference type="Proteomes" id="UP001054945">
    <property type="component" value="Unassembled WGS sequence"/>
</dbReference>
<comment type="caution">
    <text evidence="1">The sequence shown here is derived from an EMBL/GenBank/DDBJ whole genome shotgun (WGS) entry which is preliminary data.</text>
</comment>
<evidence type="ECO:0000313" key="2">
    <source>
        <dbReference type="Proteomes" id="UP001054945"/>
    </source>
</evidence>
<sequence>MKADLLNECNPPVIRNATFIAYIFAGASSVTSPPEGLCGEGRRMRAEDAAPSIAFQSPCAQREGALARDALEIS</sequence>
<accession>A0AAV4M7E0</accession>
<organism evidence="1 2">
    <name type="scientific">Caerostris extrusa</name>
    <name type="common">Bark spider</name>
    <name type="synonym">Caerostris bankana</name>
    <dbReference type="NCBI Taxonomy" id="172846"/>
    <lineage>
        <taxon>Eukaryota</taxon>
        <taxon>Metazoa</taxon>
        <taxon>Ecdysozoa</taxon>
        <taxon>Arthropoda</taxon>
        <taxon>Chelicerata</taxon>
        <taxon>Arachnida</taxon>
        <taxon>Araneae</taxon>
        <taxon>Araneomorphae</taxon>
        <taxon>Entelegynae</taxon>
        <taxon>Araneoidea</taxon>
        <taxon>Araneidae</taxon>
        <taxon>Caerostris</taxon>
    </lineage>
</organism>